<protein>
    <submittedName>
        <fullName evidence="2">Uncharacterized protein</fullName>
    </submittedName>
</protein>
<dbReference type="AlphaFoldDB" id="A0A255DNJ4"/>
<gene>
    <name evidence="2" type="ORF">CG716_08845</name>
</gene>
<reference evidence="2 3" key="1">
    <citation type="submission" date="2017-07" db="EMBL/GenBank/DDBJ databases">
        <title>The new phylogeny of genus Mycobacterium.</title>
        <authorList>
            <person name="Tortoli E."/>
            <person name="Trovato A."/>
            <person name="Cirillo D.M."/>
        </authorList>
    </citation>
    <scope>NUCLEOTIDE SEQUENCE [LARGE SCALE GENOMIC DNA]</scope>
    <source>
        <strain evidence="2 3">ATCC 33027</strain>
    </source>
</reference>
<keyword evidence="3" id="KW-1185">Reference proteome</keyword>
<name>A0A255DNJ4_9MYCO</name>
<feature type="compositionally biased region" description="Low complexity" evidence="1">
    <location>
        <begin position="80"/>
        <end position="94"/>
    </location>
</feature>
<evidence type="ECO:0000313" key="2">
    <source>
        <dbReference type="EMBL" id="OYN80251.1"/>
    </source>
</evidence>
<feature type="region of interest" description="Disordered" evidence="1">
    <location>
        <begin position="76"/>
        <end position="98"/>
    </location>
</feature>
<evidence type="ECO:0000256" key="1">
    <source>
        <dbReference type="SAM" id="MobiDB-lite"/>
    </source>
</evidence>
<accession>A0A255DNJ4</accession>
<organism evidence="2 3">
    <name type="scientific">Mycolicibacterium sphagni</name>
    <dbReference type="NCBI Taxonomy" id="1786"/>
    <lineage>
        <taxon>Bacteria</taxon>
        <taxon>Bacillati</taxon>
        <taxon>Actinomycetota</taxon>
        <taxon>Actinomycetes</taxon>
        <taxon>Mycobacteriales</taxon>
        <taxon>Mycobacteriaceae</taxon>
        <taxon>Mycolicibacterium</taxon>
    </lineage>
</organism>
<sequence length="130" mass="13756">MLAVSLLEVTADRLDEALLVAPGDVAWDVEVPLCDEVLDGDEAPVSAEATAGIAKTAAPRPNVIADAPTQLAMRTWLDDPASGAASPPNSAGNARNQDRRRLARCWSVSSELSVGFITIWPPIDEYICAD</sequence>
<proteinExistence type="predicted"/>
<comment type="caution">
    <text evidence="2">The sequence shown here is derived from an EMBL/GenBank/DDBJ whole genome shotgun (WGS) entry which is preliminary data.</text>
</comment>
<dbReference type="Proteomes" id="UP000216063">
    <property type="component" value="Unassembled WGS sequence"/>
</dbReference>
<evidence type="ECO:0000313" key="3">
    <source>
        <dbReference type="Proteomes" id="UP000216063"/>
    </source>
</evidence>
<dbReference type="EMBL" id="NOZR01000006">
    <property type="protein sequence ID" value="OYN80251.1"/>
    <property type="molecule type" value="Genomic_DNA"/>
</dbReference>